<dbReference type="InterPro" id="IPR043519">
    <property type="entry name" value="NT_sf"/>
</dbReference>
<dbReference type="SUPFAM" id="SSF81301">
    <property type="entry name" value="Nucleotidyltransferase"/>
    <property type="match status" value="1"/>
</dbReference>
<gene>
    <name evidence="3" type="ORF">OH76DRAFT_964336</name>
</gene>
<dbReference type="AlphaFoldDB" id="A0A371DPM6"/>
<proteinExistence type="predicted"/>
<accession>A0A371DPM6</accession>
<feature type="region of interest" description="Disordered" evidence="1">
    <location>
        <begin position="1"/>
        <end position="66"/>
    </location>
</feature>
<dbReference type="GO" id="GO:0031123">
    <property type="term" value="P:RNA 3'-end processing"/>
    <property type="evidence" value="ECO:0007669"/>
    <property type="project" value="TreeGrafter"/>
</dbReference>
<sequence>MHKAARLLQGVARQSVAGPSRSPRHTPRIEISRPHPQDSTARDSTTTGHTHRTSSTRGRTRVPVGRTNLSYEKSPKYKDLRDARTITIKRLNELIHTHFGHDYTVHPFGSTCYGAGRPESDLDLCIFDDRMPLGFLPQSRRSADLPIYDVKNIADVLKMAKYERVSFVRATVPIVKFTDPETGLSCDVNVNNRLGCYNTLLFRRYCLLFPPLAPAIRKIKSWARHVGLNSPSTPGVPESFSSYALTLMVIAGLQVSRAR</sequence>
<dbReference type="STRING" id="139420.A0A371DPM6"/>
<evidence type="ECO:0000256" key="1">
    <source>
        <dbReference type="SAM" id="MobiDB-lite"/>
    </source>
</evidence>
<dbReference type="PANTHER" id="PTHR12271">
    <property type="entry name" value="POLY A POLYMERASE CID PAP -RELATED"/>
    <property type="match status" value="1"/>
</dbReference>
<feature type="domain" description="Poly(A) RNA polymerase mitochondrial-like central palm" evidence="2">
    <location>
        <begin position="81"/>
        <end position="205"/>
    </location>
</feature>
<evidence type="ECO:0000313" key="4">
    <source>
        <dbReference type="Proteomes" id="UP000256964"/>
    </source>
</evidence>
<organism evidence="3 4">
    <name type="scientific">Lentinus brumalis</name>
    <dbReference type="NCBI Taxonomy" id="2498619"/>
    <lineage>
        <taxon>Eukaryota</taxon>
        <taxon>Fungi</taxon>
        <taxon>Dikarya</taxon>
        <taxon>Basidiomycota</taxon>
        <taxon>Agaricomycotina</taxon>
        <taxon>Agaricomycetes</taxon>
        <taxon>Polyporales</taxon>
        <taxon>Polyporaceae</taxon>
        <taxon>Lentinus</taxon>
    </lineage>
</organism>
<dbReference type="GO" id="GO:0016779">
    <property type="term" value="F:nucleotidyltransferase activity"/>
    <property type="evidence" value="ECO:0007669"/>
    <property type="project" value="UniProtKB-ARBA"/>
</dbReference>
<dbReference type="Gene3D" id="1.10.1410.10">
    <property type="match status" value="1"/>
</dbReference>
<name>A0A371DPM6_9APHY</name>
<protein>
    <submittedName>
        <fullName evidence="3">Nucleotidyltransferase</fullName>
    </submittedName>
</protein>
<evidence type="ECO:0000259" key="2">
    <source>
        <dbReference type="Pfam" id="PF22600"/>
    </source>
</evidence>
<dbReference type="Pfam" id="PF22600">
    <property type="entry name" value="MTPAP-like_central"/>
    <property type="match status" value="1"/>
</dbReference>
<feature type="compositionally biased region" description="Basic residues" evidence="1">
    <location>
        <begin position="49"/>
        <end position="60"/>
    </location>
</feature>
<keyword evidence="4" id="KW-1185">Reference proteome</keyword>
<dbReference type="InterPro" id="IPR054708">
    <property type="entry name" value="MTPAP-like_central"/>
</dbReference>
<dbReference type="CDD" id="cd05402">
    <property type="entry name" value="NT_PAP_TUTase"/>
    <property type="match status" value="1"/>
</dbReference>
<feature type="compositionally biased region" description="Basic and acidic residues" evidence="1">
    <location>
        <begin position="27"/>
        <end position="36"/>
    </location>
</feature>
<reference evidence="3 4" key="1">
    <citation type="journal article" date="2018" name="Biotechnol. Biofuels">
        <title>Integrative visual omics of the white-rot fungus Polyporus brumalis exposes the biotechnological potential of its oxidative enzymes for delignifying raw plant biomass.</title>
        <authorList>
            <person name="Miyauchi S."/>
            <person name="Rancon A."/>
            <person name="Drula E."/>
            <person name="Hage H."/>
            <person name="Chaduli D."/>
            <person name="Favel A."/>
            <person name="Grisel S."/>
            <person name="Henrissat B."/>
            <person name="Herpoel-Gimbert I."/>
            <person name="Ruiz-Duenas F.J."/>
            <person name="Chevret D."/>
            <person name="Hainaut M."/>
            <person name="Lin J."/>
            <person name="Wang M."/>
            <person name="Pangilinan J."/>
            <person name="Lipzen A."/>
            <person name="Lesage-Meessen L."/>
            <person name="Navarro D."/>
            <person name="Riley R."/>
            <person name="Grigoriev I.V."/>
            <person name="Zhou S."/>
            <person name="Raouche S."/>
            <person name="Rosso M.N."/>
        </authorList>
    </citation>
    <scope>NUCLEOTIDE SEQUENCE [LARGE SCALE GENOMIC DNA]</scope>
    <source>
        <strain evidence="3 4">BRFM 1820</strain>
    </source>
</reference>
<evidence type="ECO:0000313" key="3">
    <source>
        <dbReference type="EMBL" id="RDX54462.1"/>
    </source>
</evidence>
<dbReference type="Gene3D" id="3.30.460.10">
    <property type="entry name" value="Beta Polymerase, domain 2"/>
    <property type="match status" value="1"/>
</dbReference>
<dbReference type="SUPFAM" id="SSF81631">
    <property type="entry name" value="PAP/OAS1 substrate-binding domain"/>
    <property type="match status" value="1"/>
</dbReference>
<dbReference type="Proteomes" id="UP000256964">
    <property type="component" value="Unassembled WGS sequence"/>
</dbReference>
<dbReference type="EMBL" id="KZ857384">
    <property type="protein sequence ID" value="RDX54462.1"/>
    <property type="molecule type" value="Genomic_DNA"/>
</dbReference>
<dbReference type="OrthoDB" id="2274644at2759"/>
<dbReference type="GO" id="GO:0010605">
    <property type="term" value="P:negative regulation of macromolecule metabolic process"/>
    <property type="evidence" value="ECO:0007669"/>
    <property type="project" value="UniProtKB-ARBA"/>
</dbReference>
<dbReference type="PANTHER" id="PTHR12271:SF40">
    <property type="entry name" value="POLY(A) RNA POLYMERASE GLD2"/>
    <property type="match status" value="1"/>
</dbReference>